<keyword evidence="1" id="KW-0812">Transmembrane</keyword>
<comment type="caution">
    <text evidence="2">The sequence shown here is derived from an EMBL/GenBank/DDBJ whole genome shotgun (WGS) entry which is preliminary data.</text>
</comment>
<evidence type="ECO:0000313" key="2">
    <source>
        <dbReference type="EMBL" id="CAD8090202.1"/>
    </source>
</evidence>
<accession>A0A8S1NDL2</accession>
<proteinExistence type="predicted"/>
<organism evidence="2 3">
    <name type="scientific">Paramecium sonneborni</name>
    <dbReference type="NCBI Taxonomy" id="65129"/>
    <lineage>
        <taxon>Eukaryota</taxon>
        <taxon>Sar</taxon>
        <taxon>Alveolata</taxon>
        <taxon>Ciliophora</taxon>
        <taxon>Intramacronucleata</taxon>
        <taxon>Oligohymenophorea</taxon>
        <taxon>Peniculida</taxon>
        <taxon>Parameciidae</taxon>
        <taxon>Paramecium</taxon>
    </lineage>
</organism>
<gene>
    <name evidence="2" type="ORF">PSON_ATCC_30995.1.T0550197</name>
</gene>
<keyword evidence="1" id="KW-1133">Transmembrane helix</keyword>
<sequence>MNNDLCESIVNHANRIYQSLANLNSLQNENGSLNDPQTTTSVTSFQGFASIFFLLFMGYAILTLISPRKQMLSTKEQFNGQQQNQYEDD</sequence>
<dbReference type="OrthoDB" id="302342at2759"/>
<evidence type="ECO:0000256" key="1">
    <source>
        <dbReference type="SAM" id="Phobius"/>
    </source>
</evidence>
<keyword evidence="3" id="KW-1185">Reference proteome</keyword>
<evidence type="ECO:0000313" key="3">
    <source>
        <dbReference type="Proteomes" id="UP000692954"/>
    </source>
</evidence>
<protein>
    <submittedName>
        <fullName evidence="2">Uncharacterized protein</fullName>
    </submittedName>
</protein>
<keyword evidence="1" id="KW-0472">Membrane</keyword>
<reference evidence="2" key="1">
    <citation type="submission" date="2021-01" db="EMBL/GenBank/DDBJ databases">
        <authorList>
            <consortium name="Genoscope - CEA"/>
            <person name="William W."/>
        </authorList>
    </citation>
    <scope>NUCLEOTIDE SEQUENCE</scope>
</reference>
<dbReference type="AlphaFoldDB" id="A0A8S1NDL2"/>
<name>A0A8S1NDL2_9CILI</name>
<dbReference type="EMBL" id="CAJJDN010000055">
    <property type="protein sequence ID" value="CAD8090202.1"/>
    <property type="molecule type" value="Genomic_DNA"/>
</dbReference>
<feature type="transmembrane region" description="Helical" evidence="1">
    <location>
        <begin position="45"/>
        <end position="65"/>
    </location>
</feature>
<dbReference type="Proteomes" id="UP000692954">
    <property type="component" value="Unassembled WGS sequence"/>
</dbReference>